<comment type="caution">
    <text evidence="1">The sequence shown here is derived from an EMBL/GenBank/DDBJ whole genome shotgun (WGS) entry which is preliminary data.</text>
</comment>
<protein>
    <submittedName>
        <fullName evidence="1">Uncharacterized protein</fullName>
    </submittedName>
</protein>
<evidence type="ECO:0000313" key="2">
    <source>
        <dbReference type="Proteomes" id="UP001165092"/>
    </source>
</evidence>
<reference evidence="1" key="1">
    <citation type="submission" date="2023-02" db="EMBL/GenBank/DDBJ databases">
        <title>Nocardiopsis ansamitocini NBRC 112285.</title>
        <authorList>
            <person name="Ichikawa N."/>
            <person name="Sato H."/>
            <person name="Tonouchi N."/>
        </authorList>
    </citation>
    <scope>NUCLEOTIDE SEQUENCE</scope>
    <source>
        <strain evidence="1">NBRC 112285</strain>
    </source>
</reference>
<keyword evidence="2" id="KW-1185">Reference proteome</keyword>
<accession>A0A9W6P7U7</accession>
<gene>
    <name evidence="1" type="ORF">Nans01_30050</name>
</gene>
<organism evidence="1 2">
    <name type="scientific">Nocardiopsis ansamitocini</name>
    <dbReference type="NCBI Taxonomy" id="1670832"/>
    <lineage>
        <taxon>Bacteria</taxon>
        <taxon>Bacillati</taxon>
        <taxon>Actinomycetota</taxon>
        <taxon>Actinomycetes</taxon>
        <taxon>Streptosporangiales</taxon>
        <taxon>Nocardiopsidaceae</taxon>
        <taxon>Nocardiopsis</taxon>
    </lineage>
</organism>
<name>A0A9W6P7U7_9ACTN</name>
<dbReference type="EMBL" id="BSQG01000004">
    <property type="protein sequence ID" value="GLU48654.1"/>
    <property type="molecule type" value="Genomic_DNA"/>
</dbReference>
<dbReference type="RefSeq" id="WP_285760116.1">
    <property type="nucleotide sequence ID" value="NZ_BSQG01000004.1"/>
</dbReference>
<dbReference type="AlphaFoldDB" id="A0A9W6P7U7"/>
<sequence length="50" mass="5458">MDLLSDREAATAAAWLQEHPDIEVLCRDRAAFYAEAVDTGAPQAVQVADR</sequence>
<evidence type="ECO:0000313" key="1">
    <source>
        <dbReference type="EMBL" id="GLU48654.1"/>
    </source>
</evidence>
<proteinExistence type="predicted"/>
<dbReference type="Proteomes" id="UP001165092">
    <property type="component" value="Unassembled WGS sequence"/>
</dbReference>